<protein>
    <submittedName>
        <fullName evidence="1">Uncharacterized protein</fullName>
    </submittedName>
</protein>
<dbReference type="OrthoDB" id="5427658at2"/>
<reference evidence="1 2" key="1">
    <citation type="submission" date="2018-02" db="EMBL/GenBank/DDBJ databases">
        <title>Genome sequence of Desulfovibrio carbinolicus DSM 3852.</title>
        <authorList>
            <person name="Wilbanks E."/>
            <person name="Skennerton C.T."/>
            <person name="Orphan V.J."/>
        </authorList>
    </citation>
    <scope>NUCLEOTIDE SEQUENCE [LARGE SCALE GENOMIC DNA]</scope>
    <source>
        <strain evidence="1 2">DSM 3852</strain>
    </source>
</reference>
<gene>
    <name evidence="1" type="ORF">C3Y92_09580</name>
</gene>
<dbReference type="SUPFAM" id="SSF52540">
    <property type="entry name" value="P-loop containing nucleoside triphosphate hydrolases"/>
    <property type="match status" value="1"/>
</dbReference>
<dbReference type="EMBL" id="CP026538">
    <property type="protein sequence ID" value="QAZ67459.1"/>
    <property type="molecule type" value="Genomic_DNA"/>
</dbReference>
<dbReference type="Pfam" id="PF13245">
    <property type="entry name" value="AAA_19"/>
    <property type="match status" value="1"/>
</dbReference>
<name>A0A4P6I127_9BACT</name>
<keyword evidence="2" id="KW-1185">Reference proteome</keyword>
<dbReference type="Gene3D" id="3.40.50.300">
    <property type="entry name" value="P-loop containing nucleotide triphosphate hydrolases"/>
    <property type="match status" value="1"/>
</dbReference>
<proteinExistence type="predicted"/>
<dbReference type="InterPro" id="IPR027417">
    <property type="entry name" value="P-loop_NTPase"/>
</dbReference>
<accession>A0A4P6I127</accession>
<evidence type="ECO:0000313" key="1">
    <source>
        <dbReference type="EMBL" id="QAZ67459.1"/>
    </source>
</evidence>
<sequence length="849" mass="97512">MGLQIFDVITDYFVPDFELDANFWNQFVPIYNSEVPEVAEASPRCDDAPFFIVSPGKPCRSFIPTETPKEPEKSPKSQPEVDYIKKITFPTIQQFEYPKIPLSEVRKTMSDAVSGSRNVVIATTPGSGKTTTIKKRIEELCKQERTVLYAAPTNKVVDETDAALKQVLYAQEIHNTIRYEARNEDNCKHFNACRVAMALNQSVYKTVCIKRCDEKKTGEDRCWYLAQLDSYENGVISGTHDASPFVISKVLDNSTRFDEILIDETPRPAFVSSDSITLNNFRLLQEGMQETEWFKKLSNFINNNMLKIGEKHYIQMPLCVSNEHVAQMNESGAWEALKKVFFDADSIKHRRACVEREKQNQEYNKGLPKINKARLKQYKLEKEAFLIDQKKTGILIAQEKYPEFVPTPERNEMPAFIHSDLPNKQSWEEKWRENQWITREECPVHNLGINGKDIAEAIIKFYELAKIYEDSEAAINGLEFEFFRAALGLSEDDAYIEAKEITIKSKDPDEDDKTQKSIAFRIVKRKKMEFGQSRLVVLDGTADEEELRALFDCEFDFVKADSMLQKTYTVFFEQSLGSRDARYLAKSALSKKRPDDKRIRRLLSRSIAKLKKTNKKVLLLTFKDLSDVLLKIAKEIDPSREYVNTHYYGNRGLNEFEDCDAVIAIGTPFVSPIDFEPISIKLFGYVNEQWIARQGLRELIQSIHRIRPINHETTIILTGNYFPTEAFGRPDLHIQAQRDGERDKLVQKAVELLIPIAKELKCLTQEIAGEYGLFDEEDFKSIEKHEQDGKEVVLRWTHKEWPTIIKKVAKICGLPVVARQQKRGAPRLAAGADRAFVALGRKRRAGGLQ</sequence>
<dbReference type="Proteomes" id="UP000293296">
    <property type="component" value="Chromosome"/>
</dbReference>
<dbReference type="RefSeq" id="WP_129352059.1">
    <property type="nucleotide sequence ID" value="NZ_CP026538.1"/>
</dbReference>
<organism evidence="1 2">
    <name type="scientific">Solidesulfovibrio carbinolicus</name>
    <dbReference type="NCBI Taxonomy" id="296842"/>
    <lineage>
        <taxon>Bacteria</taxon>
        <taxon>Pseudomonadati</taxon>
        <taxon>Thermodesulfobacteriota</taxon>
        <taxon>Desulfovibrionia</taxon>
        <taxon>Desulfovibrionales</taxon>
        <taxon>Desulfovibrionaceae</taxon>
        <taxon>Solidesulfovibrio</taxon>
    </lineage>
</organism>
<evidence type="ECO:0000313" key="2">
    <source>
        <dbReference type="Proteomes" id="UP000293296"/>
    </source>
</evidence>
<dbReference type="AlphaFoldDB" id="A0A4P6I127"/>
<dbReference type="KEGG" id="dcb:C3Y92_09580"/>